<evidence type="ECO:0000256" key="13">
    <source>
        <dbReference type="ARBA" id="ARBA00039158"/>
    </source>
</evidence>
<dbReference type="PANTHER" id="PTHR43697:SF1">
    <property type="entry name" value="SERINE--TRNA LIGASE"/>
    <property type="match status" value="1"/>
</dbReference>
<reference evidence="17" key="1">
    <citation type="submission" date="2018-06" db="EMBL/GenBank/DDBJ databases">
        <authorList>
            <person name="Zhirakovskaya E."/>
        </authorList>
    </citation>
    <scope>NUCLEOTIDE SEQUENCE</scope>
</reference>
<dbReference type="EMBL" id="UOEK01000461">
    <property type="protein sequence ID" value="VAW08413.1"/>
    <property type="molecule type" value="Genomic_DNA"/>
</dbReference>
<keyword evidence="9" id="KW-0648">Protein biosynthesis</keyword>
<dbReference type="CDD" id="cd00770">
    <property type="entry name" value="SerRS_core"/>
    <property type="match status" value="1"/>
</dbReference>
<keyword evidence="7" id="KW-0547">Nucleotide-binding</keyword>
<sequence length="417" mass="46485">MLDVAHLRNEPDRLAASLARRGIEIDLDELASLDRSRRSARVRAEELRAQQKASGKEISRLQGDERVAAIESASKISEKYKAALGEADTLDDEFNAVWVTLPNLTDETAADGLTEDDNEEIKTWGTIPVFEPTLDHLAIGEALDIVDVERAAKVSGSRFGYIKGGLVRLELALVQWVFDELEPYGFRPVIPPVLVREHALYGTGFFPGDKEQVYSVNEADLFLVGTSEVPLAAMHGDEIFPEEDLPIRYAGFSTCFRVEAGTYGKDTRGIFRVHQFDKVEMFSFCHPDKSQAEHDFLLEREENLVQQLNLPYRVVNVAAGDLGASAAKKYDIEAWFPGQGRYREITSTSNTTDYQSRRLKIRFKGDTGNRLVHTLNGTAIAMARVLIAIMENNQLPDGTFSVPEVLRPYCGLETITG</sequence>
<evidence type="ECO:0000256" key="9">
    <source>
        <dbReference type="ARBA" id="ARBA00022917"/>
    </source>
</evidence>
<evidence type="ECO:0000256" key="4">
    <source>
        <dbReference type="ARBA" id="ARBA00012840"/>
    </source>
</evidence>
<evidence type="ECO:0000256" key="5">
    <source>
        <dbReference type="ARBA" id="ARBA00022490"/>
    </source>
</evidence>
<dbReference type="NCBIfam" id="TIGR00414">
    <property type="entry name" value="serS"/>
    <property type="match status" value="1"/>
</dbReference>
<organism evidence="17">
    <name type="scientific">hydrothermal vent metagenome</name>
    <dbReference type="NCBI Taxonomy" id="652676"/>
    <lineage>
        <taxon>unclassified sequences</taxon>
        <taxon>metagenomes</taxon>
        <taxon>ecological metagenomes</taxon>
    </lineage>
</organism>
<dbReference type="AlphaFoldDB" id="A0A3B0SWP4"/>
<gene>
    <name evidence="17" type="ORF">MNBD_ACTINO02-902</name>
</gene>
<dbReference type="InterPro" id="IPR006195">
    <property type="entry name" value="aa-tRNA-synth_II"/>
</dbReference>
<evidence type="ECO:0000256" key="1">
    <source>
        <dbReference type="ARBA" id="ARBA00004496"/>
    </source>
</evidence>
<evidence type="ECO:0000256" key="11">
    <source>
        <dbReference type="ARBA" id="ARBA00031113"/>
    </source>
</evidence>
<feature type="domain" description="Aminoacyl-transfer RNA synthetases class-II family profile" evidence="16">
    <location>
        <begin position="135"/>
        <end position="403"/>
    </location>
</feature>
<evidence type="ECO:0000256" key="15">
    <source>
        <dbReference type="ARBA" id="ARBA00048823"/>
    </source>
</evidence>
<protein>
    <recommendedName>
        <fullName evidence="13">Serine--tRNA ligase</fullName>
        <ecNumber evidence="4">6.1.1.11</ecNumber>
    </recommendedName>
    <alternativeName>
        <fullName evidence="11">Seryl-tRNA synthetase</fullName>
    </alternativeName>
    <alternativeName>
        <fullName evidence="12">Seryl-tRNA(Ser/Sec) synthetase</fullName>
    </alternativeName>
</protein>
<dbReference type="SUPFAM" id="SSF46589">
    <property type="entry name" value="tRNA-binding arm"/>
    <property type="match status" value="1"/>
</dbReference>
<evidence type="ECO:0000256" key="6">
    <source>
        <dbReference type="ARBA" id="ARBA00022598"/>
    </source>
</evidence>
<evidence type="ECO:0000256" key="7">
    <source>
        <dbReference type="ARBA" id="ARBA00022741"/>
    </source>
</evidence>
<dbReference type="InterPro" id="IPR002314">
    <property type="entry name" value="aa-tRNA-synt_IIb"/>
</dbReference>
<dbReference type="Pfam" id="PF02403">
    <property type="entry name" value="Seryl_tRNA_N"/>
    <property type="match status" value="1"/>
</dbReference>
<dbReference type="InterPro" id="IPR033729">
    <property type="entry name" value="SerRS_core"/>
</dbReference>
<evidence type="ECO:0000256" key="8">
    <source>
        <dbReference type="ARBA" id="ARBA00022840"/>
    </source>
</evidence>
<accession>A0A3B0SWP4</accession>
<dbReference type="PIRSF" id="PIRSF001529">
    <property type="entry name" value="Ser-tRNA-synth_IIa"/>
    <property type="match status" value="1"/>
</dbReference>
<evidence type="ECO:0000256" key="14">
    <source>
        <dbReference type="ARBA" id="ARBA00047929"/>
    </source>
</evidence>
<dbReference type="Pfam" id="PF00587">
    <property type="entry name" value="tRNA-synt_2b"/>
    <property type="match status" value="1"/>
</dbReference>
<comment type="catalytic activity">
    <reaction evidence="15">
        <text>tRNA(Ser) + L-serine + ATP = L-seryl-tRNA(Ser) + AMP + diphosphate + H(+)</text>
        <dbReference type="Rhea" id="RHEA:12292"/>
        <dbReference type="Rhea" id="RHEA-COMP:9669"/>
        <dbReference type="Rhea" id="RHEA-COMP:9703"/>
        <dbReference type="ChEBI" id="CHEBI:15378"/>
        <dbReference type="ChEBI" id="CHEBI:30616"/>
        <dbReference type="ChEBI" id="CHEBI:33019"/>
        <dbReference type="ChEBI" id="CHEBI:33384"/>
        <dbReference type="ChEBI" id="CHEBI:78442"/>
        <dbReference type="ChEBI" id="CHEBI:78533"/>
        <dbReference type="ChEBI" id="CHEBI:456215"/>
        <dbReference type="EC" id="6.1.1.11"/>
    </reaction>
</comment>
<dbReference type="InterPro" id="IPR002317">
    <property type="entry name" value="Ser-tRNA-ligase_type_1"/>
</dbReference>
<dbReference type="HAMAP" id="MF_00176">
    <property type="entry name" value="Ser_tRNA_synth_type1"/>
    <property type="match status" value="1"/>
</dbReference>
<comment type="catalytic activity">
    <reaction evidence="14">
        <text>tRNA(Sec) + L-serine + ATP = L-seryl-tRNA(Sec) + AMP + diphosphate + H(+)</text>
        <dbReference type="Rhea" id="RHEA:42580"/>
        <dbReference type="Rhea" id="RHEA-COMP:9742"/>
        <dbReference type="Rhea" id="RHEA-COMP:10128"/>
        <dbReference type="ChEBI" id="CHEBI:15378"/>
        <dbReference type="ChEBI" id="CHEBI:30616"/>
        <dbReference type="ChEBI" id="CHEBI:33019"/>
        <dbReference type="ChEBI" id="CHEBI:33384"/>
        <dbReference type="ChEBI" id="CHEBI:78442"/>
        <dbReference type="ChEBI" id="CHEBI:78533"/>
        <dbReference type="ChEBI" id="CHEBI:456215"/>
        <dbReference type="EC" id="6.1.1.11"/>
    </reaction>
</comment>
<dbReference type="InterPro" id="IPR010978">
    <property type="entry name" value="tRNA-bd_arm"/>
</dbReference>
<evidence type="ECO:0000256" key="12">
    <source>
        <dbReference type="ARBA" id="ARBA00033352"/>
    </source>
</evidence>
<dbReference type="InterPro" id="IPR042103">
    <property type="entry name" value="SerRS_1_N_sf"/>
</dbReference>
<proteinExistence type="inferred from homology"/>
<keyword evidence="10 17" id="KW-0030">Aminoacyl-tRNA synthetase</keyword>
<evidence type="ECO:0000259" key="16">
    <source>
        <dbReference type="PROSITE" id="PS50862"/>
    </source>
</evidence>
<dbReference type="Gene3D" id="3.30.930.10">
    <property type="entry name" value="Bira Bifunctional Protein, Domain 2"/>
    <property type="match status" value="1"/>
</dbReference>
<keyword evidence="8" id="KW-0067">ATP-binding</keyword>
<dbReference type="EC" id="6.1.1.11" evidence="4"/>
<comment type="similarity">
    <text evidence="3">Belongs to the class-II aminoacyl-tRNA synthetase family. Type-1 seryl-tRNA synthetase subfamily.</text>
</comment>
<dbReference type="GO" id="GO:0004828">
    <property type="term" value="F:serine-tRNA ligase activity"/>
    <property type="evidence" value="ECO:0007669"/>
    <property type="project" value="UniProtKB-EC"/>
</dbReference>
<dbReference type="PROSITE" id="PS50862">
    <property type="entry name" value="AA_TRNA_LIGASE_II"/>
    <property type="match status" value="1"/>
</dbReference>
<comment type="subcellular location">
    <subcellularLocation>
        <location evidence="1">Cytoplasm</location>
    </subcellularLocation>
</comment>
<dbReference type="SUPFAM" id="SSF55681">
    <property type="entry name" value="Class II aaRS and biotin synthetases"/>
    <property type="match status" value="1"/>
</dbReference>
<evidence type="ECO:0000256" key="3">
    <source>
        <dbReference type="ARBA" id="ARBA00010728"/>
    </source>
</evidence>
<dbReference type="InterPro" id="IPR045864">
    <property type="entry name" value="aa-tRNA-synth_II/BPL/LPL"/>
</dbReference>
<keyword evidence="5" id="KW-0963">Cytoplasm</keyword>
<name>A0A3B0SWP4_9ZZZZ</name>
<dbReference type="PRINTS" id="PR00981">
    <property type="entry name" value="TRNASYNTHSER"/>
</dbReference>
<dbReference type="InterPro" id="IPR015866">
    <property type="entry name" value="Ser-tRNA-synth_1_N"/>
</dbReference>
<evidence type="ECO:0000256" key="2">
    <source>
        <dbReference type="ARBA" id="ARBA00005045"/>
    </source>
</evidence>
<keyword evidence="6 17" id="KW-0436">Ligase</keyword>
<dbReference type="GO" id="GO:0005524">
    <property type="term" value="F:ATP binding"/>
    <property type="evidence" value="ECO:0007669"/>
    <property type="project" value="UniProtKB-KW"/>
</dbReference>
<dbReference type="GO" id="GO:0005737">
    <property type="term" value="C:cytoplasm"/>
    <property type="evidence" value="ECO:0007669"/>
    <property type="project" value="UniProtKB-SubCell"/>
</dbReference>
<dbReference type="GO" id="GO:0006434">
    <property type="term" value="P:seryl-tRNA aminoacylation"/>
    <property type="evidence" value="ECO:0007669"/>
    <property type="project" value="InterPro"/>
</dbReference>
<evidence type="ECO:0000313" key="17">
    <source>
        <dbReference type="EMBL" id="VAW08413.1"/>
    </source>
</evidence>
<dbReference type="PANTHER" id="PTHR43697">
    <property type="entry name" value="SERYL-TRNA SYNTHETASE"/>
    <property type="match status" value="1"/>
</dbReference>
<evidence type="ECO:0000256" key="10">
    <source>
        <dbReference type="ARBA" id="ARBA00023146"/>
    </source>
</evidence>
<dbReference type="Gene3D" id="1.10.287.40">
    <property type="entry name" value="Serine-tRNA synthetase, tRNA binding domain"/>
    <property type="match status" value="1"/>
</dbReference>
<comment type="pathway">
    <text evidence="2">Aminoacyl-tRNA biosynthesis; selenocysteinyl-tRNA(Sec) biosynthesis; L-seryl-tRNA(Sec) from L-serine and tRNA(Sec): step 1/1.</text>
</comment>